<reference evidence="2 4" key="1">
    <citation type="journal article" date="2011" name="Nature">
        <title>The Medicago genome provides insight into the evolution of rhizobial symbioses.</title>
        <authorList>
            <person name="Young N.D."/>
            <person name="Debelle F."/>
            <person name="Oldroyd G.E."/>
            <person name="Geurts R."/>
            <person name="Cannon S.B."/>
            <person name="Udvardi M.K."/>
            <person name="Benedito V.A."/>
            <person name="Mayer K.F."/>
            <person name="Gouzy J."/>
            <person name="Schoof H."/>
            <person name="Van de Peer Y."/>
            <person name="Proost S."/>
            <person name="Cook D.R."/>
            <person name="Meyers B.C."/>
            <person name="Spannagl M."/>
            <person name="Cheung F."/>
            <person name="De Mita S."/>
            <person name="Krishnakumar V."/>
            <person name="Gundlach H."/>
            <person name="Zhou S."/>
            <person name="Mudge J."/>
            <person name="Bharti A.K."/>
            <person name="Murray J.D."/>
            <person name="Naoumkina M.A."/>
            <person name="Rosen B."/>
            <person name="Silverstein K.A."/>
            <person name="Tang H."/>
            <person name="Rombauts S."/>
            <person name="Zhao P.X."/>
            <person name="Zhou P."/>
            <person name="Barbe V."/>
            <person name="Bardou P."/>
            <person name="Bechner M."/>
            <person name="Bellec A."/>
            <person name="Berger A."/>
            <person name="Berges H."/>
            <person name="Bidwell S."/>
            <person name="Bisseling T."/>
            <person name="Choisne N."/>
            <person name="Couloux A."/>
            <person name="Denny R."/>
            <person name="Deshpande S."/>
            <person name="Dai X."/>
            <person name="Doyle J.J."/>
            <person name="Dudez A.M."/>
            <person name="Farmer A.D."/>
            <person name="Fouteau S."/>
            <person name="Franken C."/>
            <person name="Gibelin C."/>
            <person name="Gish J."/>
            <person name="Goldstein S."/>
            <person name="Gonzalez A.J."/>
            <person name="Green P.J."/>
            <person name="Hallab A."/>
            <person name="Hartog M."/>
            <person name="Hua A."/>
            <person name="Humphray S.J."/>
            <person name="Jeong D.H."/>
            <person name="Jing Y."/>
            <person name="Jocker A."/>
            <person name="Kenton S.M."/>
            <person name="Kim D.J."/>
            <person name="Klee K."/>
            <person name="Lai H."/>
            <person name="Lang C."/>
            <person name="Lin S."/>
            <person name="Macmil S.L."/>
            <person name="Magdelenat G."/>
            <person name="Matthews L."/>
            <person name="McCorrison J."/>
            <person name="Monaghan E.L."/>
            <person name="Mun J.H."/>
            <person name="Najar F.Z."/>
            <person name="Nicholson C."/>
            <person name="Noirot C."/>
            <person name="O'Bleness M."/>
            <person name="Paule C.R."/>
            <person name="Poulain J."/>
            <person name="Prion F."/>
            <person name="Qin B."/>
            <person name="Qu C."/>
            <person name="Retzel E.F."/>
            <person name="Riddle C."/>
            <person name="Sallet E."/>
            <person name="Samain S."/>
            <person name="Samson N."/>
            <person name="Sanders I."/>
            <person name="Saurat O."/>
            <person name="Scarpelli C."/>
            <person name="Schiex T."/>
            <person name="Segurens B."/>
            <person name="Severin A.J."/>
            <person name="Sherrier D.J."/>
            <person name="Shi R."/>
            <person name="Sims S."/>
            <person name="Singer S.R."/>
            <person name="Sinharoy S."/>
            <person name="Sterck L."/>
            <person name="Viollet A."/>
            <person name="Wang B.B."/>
            <person name="Wang K."/>
            <person name="Wang M."/>
            <person name="Wang X."/>
            <person name="Warfsmann J."/>
            <person name="Weissenbach J."/>
            <person name="White D.D."/>
            <person name="White J.D."/>
            <person name="Wiley G.B."/>
            <person name="Wincker P."/>
            <person name="Xing Y."/>
            <person name="Yang L."/>
            <person name="Yao Z."/>
            <person name="Ying F."/>
            <person name="Zhai J."/>
            <person name="Zhou L."/>
            <person name="Zuber A."/>
            <person name="Denarie J."/>
            <person name="Dixon R.A."/>
            <person name="May G.D."/>
            <person name="Schwartz D.C."/>
            <person name="Rogers J."/>
            <person name="Quetier F."/>
            <person name="Town C.D."/>
            <person name="Roe B.A."/>
        </authorList>
    </citation>
    <scope>NUCLEOTIDE SEQUENCE [LARGE SCALE GENOMIC DNA]</scope>
    <source>
        <strain evidence="2">A17</strain>
        <strain evidence="3 4">cv. Jemalong A17</strain>
    </source>
</reference>
<proteinExistence type="predicted"/>
<dbReference type="STRING" id="3880.G7L0H4"/>
<protein>
    <submittedName>
        <fullName evidence="2">SPX domain membrane protein, putative</fullName>
    </submittedName>
</protein>
<sequence>MLEEISPSPYEENIVDERYPFMSLLLNGKPIIFSAIVLLIVNMMYAMAYDLNSVVVLLMGRIFCV</sequence>
<keyword evidence="1" id="KW-0472">Membrane</keyword>
<accession>A0A0C3WB81</accession>
<reference evidence="2 4" key="2">
    <citation type="journal article" date="2014" name="BMC Genomics">
        <title>An improved genome release (version Mt4.0) for the model legume Medicago truncatula.</title>
        <authorList>
            <person name="Tang H."/>
            <person name="Krishnakumar V."/>
            <person name="Bidwell S."/>
            <person name="Rosen B."/>
            <person name="Chan A."/>
            <person name="Zhou S."/>
            <person name="Gentzbittel L."/>
            <person name="Childs K.L."/>
            <person name="Yandell M."/>
            <person name="Gundlach H."/>
            <person name="Mayer K.F."/>
            <person name="Schwartz D.C."/>
            <person name="Town C.D."/>
        </authorList>
    </citation>
    <scope>GENOME REANNOTATION</scope>
    <source>
        <strain evidence="3 4">cv. Jemalong A17</strain>
    </source>
</reference>
<dbReference type="Proteomes" id="UP000002051">
    <property type="component" value="Unassembled WGS sequence"/>
</dbReference>
<reference evidence="3" key="3">
    <citation type="submission" date="2015-04" db="UniProtKB">
        <authorList>
            <consortium name="EnsemblPlants"/>
        </authorList>
    </citation>
    <scope>IDENTIFICATION</scope>
    <source>
        <strain evidence="3">cv. Jemalong A17</strain>
    </source>
</reference>
<gene>
    <name evidence="2" type="ordered locus">MTR_7g086150</name>
</gene>
<name>G7L0H4_MEDTR</name>
<accession>G7L0H4</accession>
<evidence type="ECO:0000313" key="2">
    <source>
        <dbReference type="EMBL" id="AES80882.2"/>
    </source>
</evidence>
<keyword evidence="1" id="KW-0812">Transmembrane</keyword>
<evidence type="ECO:0000256" key="1">
    <source>
        <dbReference type="SAM" id="Phobius"/>
    </source>
</evidence>
<keyword evidence="1" id="KW-1133">Transmembrane helix</keyword>
<organism evidence="2 4">
    <name type="scientific">Medicago truncatula</name>
    <name type="common">Barrel medic</name>
    <name type="synonym">Medicago tribuloides</name>
    <dbReference type="NCBI Taxonomy" id="3880"/>
    <lineage>
        <taxon>Eukaryota</taxon>
        <taxon>Viridiplantae</taxon>
        <taxon>Streptophyta</taxon>
        <taxon>Embryophyta</taxon>
        <taxon>Tracheophyta</taxon>
        <taxon>Spermatophyta</taxon>
        <taxon>Magnoliopsida</taxon>
        <taxon>eudicotyledons</taxon>
        <taxon>Gunneridae</taxon>
        <taxon>Pentapetalae</taxon>
        <taxon>rosids</taxon>
        <taxon>fabids</taxon>
        <taxon>Fabales</taxon>
        <taxon>Fabaceae</taxon>
        <taxon>Papilionoideae</taxon>
        <taxon>50 kb inversion clade</taxon>
        <taxon>NPAAA clade</taxon>
        <taxon>Hologalegina</taxon>
        <taxon>IRL clade</taxon>
        <taxon>Trifolieae</taxon>
        <taxon>Medicago</taxon>
    </lineage>
</organism>
<dbReference type="EMBL" id="CM001223">
    <property type="protein sequence ID" value="AES80882.2"/>
    <property type="molecule type" value="Genomic_DNA"/>
</dbReference>
<feature type="transmembrane region" description="Helical" evidence="1">
    <location>
        <begin position="31"/>
        <end position="51"/>
    </location>
</feature>
<evidence type="ECO:0000313" key="4">
    <source>
        <dbReference type="Proteomes" id="UP000002051"/>
    </source>
</evidence>
<dbReference type="EnsemblPlants" id="AES80882">
    <property type="protein sequence ID" value="AES80882"/>
    <property type="gene ID" value="MTR_7g086150"/>
</dbReference>
<dbReference type="HOGENOM" id="CLU_2853139_0_0_1"/>
<dbReference type="AlphaFoldDB" id="G7L0H4"/>
<keyword evidence="4" id="KW-1185">Reference proteome</keyword>
<dbReference type="PaxDb" id="3880-AES80882"/>
<evidence type="ECO:0000313" key="3">
    <source>
        <dbReference type="EnsemblPlants" id="AES80882"/>
    </source>
</evidence>